<comment type="caution">
    <text evidence="1">The sequence shown here is derived from an EMBL/GenBank/DDBJ whole genome shotgun (WGS) entry which is preliminary data.</text>
</comment>
<dbReference type="EMBL" id="RBIL01000001">
    <property type="protein sequence ID" value="RKQ90543.1"/>
    <property type="molecule type" value="Genomic_DNA"/>
</dbReference>
<dbReference type="Proteomes" id="UP000278962">
    <property type="component" value="Unassembled WGS sequence"/>
</dbReference>
<dbReference type="RefSeq" id="WP_121247347.1">
    <property type="nucleotide sequence ID" value="NZ_RBIL01000001.1"/>
</dbReference>
<organism evidence="1 2">
    <name type="scientific">Solirubrobacter pauli</name>
    <dbReference type="NCBI Taxonomy" id="166793"/>
    <lineage>
        <taxon>Bacteria</taxon>
        <taxon>Bacillati</taxon>
        <taxon>Actinomycetota</taxon>
        <taxon>Thermoleophilia</taxon>
        <taxon>Solirubrobacterales</taxon>
        <taxon>Solirubrobacteraceae</taxon>
        <taxon>Solirubrobacter</taxon>
    </lineage>
</organism>
<dbReference type="AlphaFoldDB" id="A0A660L9H2"/>
<name>A0A660L9H2_9ACTN</name>
<protein>
    <submittedName>
        <fullName evidence="1">Uncharacterized protein</fullName>
    </submittedName>
</protein>
<accession>A0A660L9H2</accession>
<keyword evidence="2" id="KW-1185">Reference proteome</keyword>
<proteinExistence type="predicted"/>
<evidence type="ECO:0000313" key="1">
    <source>
        <dbReference type="EMBL" id="RKQ90543.1"/>
    </source>
</evidence>
<sequence>MEKGRAVAAELLLAATNDAAVIVRRLTAFSDRLEFWLALRLAERTSDIHDVQLRVELPDGQSHPLREPYSAGPAEYYLDERTVHGSVDGIVTFILDWPSRGIADARTSITVTASA</sequence>
<reference evidence="1 2" key="1">
    <citation type="submission" date="2018-10" db="EMBL/GenBank/DDBJ databases">
        <title>Genomic Encyclopedia of Archaeal and Bacterial Type Strains, Phase II (KMG-II): from individual species to whole genera.</title>
        <authorList>
            <person name="Goeker M."/>
        </authorList>
    </citation>
    <scope>NUCLEOTIDE SEQUENCE [LARGE SCALE GENOMIC DNA]</scope>
    <source>
        <strain evidence="1 2">DSM 14954</strain>
    </source>
</reference>
<gene>
    <name evidence="1" type="ORF">C8N24_0349</name>
</gene>
<evidence type="ECO:0000313" key="2">
    <source>
        <dbReference type="Proteomes" id="UP000278962"/>
    </source>
</evidence>